<dbReference type="OrthoDB" id="10248252at2759"/>
<feature type="compositionally biased region" description="Polar residues" evidence="2">
    <location>
        <begin position="212"/>
        <end position="222"/>
    </location>
</feature>
<dbReference type="InterPro" id="IPR015943">
    <property type="entry name" value="WD40/YVTN_repeat-like_dom_sf"/>
</dbReference>
<name>A0A4Z1J0D6_9HELO</name>
<comment type="similarity">
    <text evidence="1">Belongs to the WD repeat LST8 family.</text>
</comment>
<accession>A0A4Z1J0D6</accession>
<feature type="compositionally biased region" description="Acidic residues" evidence="2">
    <location>
        <begin position="1084"/>
        <end position="1097"/>
    </location>
</feature>
<dbReference type="SMART" id="SM00320">
    <property type="entry name" value="WD40"/>
    <property type="match status" value="5"/>
</dbReference>
<dbReference type="Gene3D" id="2.130.10.10">
    <property type="entry name" value="YVTN repeat-like/Quinoprotein amine dehydrogenase"/>
    <property type="match status" value="1"/>
</dbReference>
<evidence type="ECO:0000256" key="1">
    <source>
        <dbReference type="ARBA" id="ARBA00009890"/>
    </source>
</evidence>
<feature type="region of interest" description="Disordered" evidence="2">
    <location>
        <begin position="117"/>
        <end position="140"/>
    </location>
</feature>
<evidence type="ECO:0000313" key="4">
    <source>
        <dbReference type="Proteomes" id="UP000297527"/>
    </source>
</evidence>
<proteinExistence type="inferred from homology"/>
<dbReference type="SUPFAM" id="SSF50978">
    <property type="entry name" value="WD40 repeat-like"/>
    <property type="match status" value="1"/>
</dbReference>
<dbReference type="Pfam" id="PF00400">
    <property type="entry name" value="WD40"/>
    <property type="match status" value="1"/>
</dbReference>
<dbReference type="FunFam" id="2.130.10.10:FF:000969">
    <property type="entry name" value="WD repeat protein"/>
    <property type="match status" value="1"/>
</dbReference>
<comment type="caution">
    <text evidence="3">The sequence shown here is derived from an EMBL/GenBank/DDBJ whole genome shotgun (WGS) entry which is preliminary data.</text>
</comment>
<feature type="region of interest" description="Disordered" evidence="2">
    <location>
        <begin position="359"/>
        <end position="400"/>
    </location>
</feature>
<dbReference type="PANTHER" id="PTHR19842">
    <property type="entry name" value="G BETA-LIKE PROTEIN GBL"/>
    <property type="match status" value="1"/>
</dbReference>
<dbReference type="InterPro" id="IPR036322">
    <property type="entry name" value="WD40_repeat_dom_sf"/>
</dbReference>
<dbReference type="GO" id="GO:0031932">
    <property type="term" value="C:TORC2 complex"/>
    <property type="evidence" value="ECO:0007669"/>
    <property type="project" value="InterPro"/>
</dbReference>
<feature type="compositionally biased region" description="Basic and acidic residues" evidence="2">
    <location>
        <begin position="360"/>
        <end position="373"/>
    </location>
</feature>
<dbReference type="InterPro" id="IPR001680">
    <property type="entry name" value="WD40_rpt"/>
</dbReference>
<dbReference type="InterPro" id="IPR037588">
    <property type="entry name" value="MLST8"/>
</dbReference>
<sequence length="1288" mass="143116">MAPAPMTRQPALVIDLTGDDEEISNAPFLLPSNHGLIIPGTFPEPSTGDSRPYINSQSDNHFTPILPKNSEPKGASMPTPNGFTYAPILPGATVATRNTQPRDIALSSDTFAMKRRDREGNKGISTRSNQEPHSEIEHAPKRRRISRAEKGIGLNQVLQPTIEDVAPRRRTKRGMAGQDYAQHLNGKLQQNISYQELHPTIENAPKVRRSTRGTTEQDSTQHYNRHTRENEEFTPRRASMPAILPPKRATSSISESSKSPVSQPTSVSSQANDRFSETIHDQVFIHINAAMVRHKQIIDPKKLHEIGTSVAGVLVDSPMFGGLNRYGLSHEDEIVISEKVKHYVDEFVAYSLGPATSFSKDVDASGTHGDERKVKKTSSVSLPKRGTRSRTQHIQTELDSSSKDIQFLQNGSLPKTESGRFVSFKQANNNTVHVETNLDLADTTSSQDTTSFGQTIDGQPRPYIDARGRERIRRGLQRVSDQEREVLLGRIYHIDFCEEELSIVRKVLKSQTQLKGKPSMALLMQKQTLEVPELVSLLISQPCEDPSQGLIQSRGPESLAAFLRDAANGEVSMNSRTLMVGPKRSTRQFSALLGQREIHGMAPIRSCGGHKSYVREINSALEDSLQRKVEWTDCCGDIWAISWTSSDAFVCGATAHSDSHNMQYNKPGNLVVGSVSKETLDAMPDHRIARPIVNVRDNAENALDSMRQTQDPWLYTSISAISHSHNSGLTFTASFDGTVKVWRVSPSDTGSSMDILGTWPHEGKVNFVTTSENHDFVATASDVYNNAVRIYRLDNDNISESAFHTYNGEKAAEQARELHDNNLWAYYPATVQWGKADSVSNLLLVGYSPRSFSNDEVDIPEDKRNSGELCLWNAFDGSKVPIASARAQNVFEVVWHPTKPTFIAATSSYGLFKSEAKTQVRLFAARTDNDNYTAFYPIRVLDCPAMDINELTVMPNSFHQCYVTASCTDGNTYVWDTGAIGDDAIHVLPHGESLDNPYHDIPRELADTGVKFAAWGETSDRFYTGASDGRVKAWNIQRPPGKAFVREVLAASGGIGAGAFSSDFSKLIIGDATGKVHLLTRSEDDPELDSSDFEEPDNLSRVQPGKNNHFLSHLRGPRLIKHHPEPDPPDNHIIQEFPDTGVGISNRFVQSKFITITPDPAIGAVQGPNYHETSLYRLDAHEDQDGTKALLPYYQARQQHDLHINMAPQPLSILPKLTQSSDLIAHMHNLSLSLEFDMLEPMTRRQLLEDRVQLEADDDFEYEVGPKIDIFGNRRSKRNRSDGGHMPN</sequence>
<dbReference type="Proteomes" id="UP000297527">
    <property type="component" value="Unassembled WGS sequence"/>
</dbReference>
<feature type="region of interest" description="Disordered" evidence="2">
    <location>
        <begin position="1083"/>
        <end position="1108"/>
    </location>
</feature>
<reference evidence="3 4" key="1">
    <citation type="submission" date="2017-12" db="EMBL/GenBank/DDBJ databases">
        <title>Comparative genomics of Botrytis spp.</title>
        <authorList>
            <person name="Valero-Jimenez C.A."/>
            <person name="Tapia P."/>
            <person name="Veloso J."/>
            <person name="Silva-Moreno E."/>
            <person name="Staats M."/>
            <person name="Valdes J.H."/>
            <person name="Van Kan J.A.L."/>
        </authorList>
    </citation>
    <scope>NUCLEOTIDE SEQUENCE [LARGE SCALE GENOMIC DNA]</scope>
    <source>
        <strain evidence="3 4">MUCL11595</strain>
    </source>
</reference>
<organism evidence="3 4">
    <name type="scientific">Botryotinia convoluta</name>
    <dbReference type="NCBI Taxonomy" id="54673"/>
    <lineage>
        <taxon>Eukaryota</taxon>
        <taxon>Fungi</taxon>
        <taxon>Dikarya</taxon>
        <taxon>Ascomycota</taxon>
        <taxon>Pezizomycotina</taxon>
        <taxon>Leotiomycetes</taxon>
        <taxon>Helotiales</taxon>
        <taxon>Sclerotiniaceae</taxon>
        <taxon>Botryotinia</taxon>
    </lineage>
</organism>
<feature type="compositionally biased region" description="Basic and acidic residues" evidence="2">
    <location>
        <begin position="226"/>
        <end position="235"/>
    </location>
</feature>
<dbReference type="EMBL" id="PQXN01000018">
    <property type="protein sequence ID" value="TGO62613.1"/>
    <property type="molecule type" value="Genomic_DNA"/>
</dbReference>
<dbReference type="GO" id="GO:0031929">
    <property type="term" value="P:TOR signaling"/>
    <property type="evidence" value="ECO:0007669"/>
    <property type="project" value="InterPro"/>
</dbReference>
<feature type="compositionally biased region" description="Basic and acidic residues" evidence="2">
    <location>
        <begin position="130"/>
        <end position="139"/>
    </location>
</feature>
<evidence type="ECO:0000256" key="2">
    <source>
        <dbReference type="SAM" id="MobiDB-lite"/>
    </source>
</evidence>
<gene>
    <name evidence="3" type="ORF">BCON_0018g00060</name>
</gene>
<keyword evidence="4" id="KW-1185">Reference proteome</keyword>
<dbReference type="GO" id="GO:0032956">
    <property type="term" value="P:regulation of actin cytoskeleton organization"/>
    <property type="evidence" value="ECO:0007669"/>
    <property type="project" value="TreeGrafter"/>
</dbReference>
<dbReference type="PANTHER" id="PTHR19842:SF2">
    <property type="entry name" value="WD REPEAT PROTEIN (AFU_ORTHOLOGUE AFUA_5G04300)"/>
    <property type="match status" value="1"/>
</dbReference>
<evidence type="ECO:0000313" key="3">
    <source>
        <dbReference type="EMBL" id="TGO62613.1"/>
    </source>
</evidence>
<dbReference type="GO" id="GO:0031931">
    <property type="term" value="C:TORC1 complex"/>
    <property type="evidence" value="ECO:0007669"/>
    <property type="project" value="InterPro"/>
</dbReference>
<feature type="region of interest" description="Disordered" evidence="2">
    <location>
        <begin position="198"/>
        <end position="272"/>
    </location>
</feature>
<protein>
    <submittedName>
        <fullName evidence="3">Uncharacterized protein</fullName>
    </submittedName>
</protein>
<feature type="compositionally biased region" description="Low complexity" evidence="2">
    <location>
        <begin position="250"/>
        <end position="270"/>
    </location>
</feature>